<evidence type="ECO:0000313" key="13">
    <source>
        <dbReference type="Proteomes" id="UP001318040"/>
    </source>
</evidence>
<feature type="compositionally biased region" description="Low complexity" evidence="10">
    <location>
        <begin position="111"/>
        <end position="136"/>
    </location>
</feature>
<comment type="similarity">
    <text evidence="2 9">Belongs to the glycosyl hydrolase 31 family.</text>
</comment>
<feature type="region of interest" description="Disordered" evidence="10">
    <location>
        <begin position="11"/>
        <end position="37"/>
    </location>
</feature>
<evidence type="ECO:0000256" key="10">
    <source>
        <dbReference type="SAM" id="MobiDB-lite"/>
    </source>
</evidence>
<dbReference type="CDD" id="cd06602">
    <property type="entry name" value="GH31_MGAM_SI_GAA"/>
    <property type="match status" value="1"/>
</dbReference>
<dbReference type="Pfam" id="PF00088">
    <property type="entry name" value="Trefoil"/>
    <property type="match status" value="1"/>
</dbReference>
<sequence>MTGLFFKSVKNQRSGGGGDDGGDGGGDGGNDAAPLLLLPPLPRVGGEQTTTTTTTAATTAVMVVTSSVARRRMLAVLAVVLVLLLAVNVCVVWSEHNSSRPFRPPAPARPRPGNASSPSSTSSSTSSSSSSSSSSCSSVAESWRFDCYPERGAVVTEAMCAARNCCYVPVVTREGASNGGSRGIGVPWCFYGPGYGLYVAPAGGWVETPLGMEGNLTLVARSPYPRDVATVRLSVAMETDSRLRIRLTDATAPRFEVPVSVPNVSRRAPSQLYRVELTQEPPGVLVVRRSTGAVLINTTVAPLVFADQFLSLSTRLPTTQIYGLGEHRAGLRQDVNWNRLSFWARDNPPTESTNLYGAHPVYLALEAGGAAHGVFLLNSNAMDVVLQPAPAVTWRTIGGILDLYVLLGPTPDAVVQQYTEVVGRPALPPYWALGFHLCRWGYNSSDGTMSTVRAMRAAGIPQDAQWNDIEYMHKRLVFTYDTKAFASLPAMVQDLHAHGQKYVVILDPGVSSSQPRGTYPTFDAALARGLFINNTDGTAPLIGKVWPGETAFPDFTNRATHRWWLENLKSLHDLVPFDGLWIDMNEPSNFVDGSLDGCPNNELENPPYTPAVHGDSLKAKTICASARQSISSHYNLHNLYGLTEAMVSYSAMVELRGRRPLIISRSTFPSHGHYAGHWLGDNRSTWKDLACSIAGVLNFNLFGVPLVGADICGFNGDTNEELCVRWMQLGAFYPFSRNHNTIGAAPQDPTVFSAAAQAAMRRALLTRYSLLPLLYSLFMGAHQSGSTVARPLFFEFPHDEQAYAIDRQLLWGPALLVSPALEEGARSVQAYLPPGTWYDFYTGSAIRSKGENFTLDAPLDKINLHLRAGFIVPKQVPDTTSNASRGNPLGIVAALRPPESGKGDDGGGEEEEEEEGAQGDLFWDDGETPGPLQSGRYWALKFKATQSTLHSTVLHAAPGTPLPPLGSVSVMGVPRCPNHVRLNGGDVSFSYTSSTQVLSVSNLTVPLSEAVTLEWQ</sequence>
<evidence type="ECO:0000256" key="8">
    <source>
        <dbReference type="PROSITE-ProRule" id="PRU00779"/>
    </source>
</evidence>
<feature type="region of interest" description="Disordered" evidence="10">
    <location>
        <begin position="878"/>
        <end position="926"/>
    </location>
</feature>
<dbReference type="CDD" id="cd00111">
    <property type="entry name" value="Trefoil"/>
    <property type="match status" value="1"/>
</dbReference>
<dbReference type="InterPro" id="IPR011013">
    <property type="entry name" value="Gal_mutarotase_sf_dom"/>
</dbReference>
<evidence type="ECO:0000256" key="11">
    <source>
        <dbReference type="SAM" id="Phobius"/>
    </source>
</evidence>
<dbReference type="FunFam" id="2.60.40.1180:FF:000001">
    <property type="entry name" value="Maltase-glucoamylase, intestinal"/>
    <property type="match status" value="1"/>
</dbReference>
<keyword evidence="4 11" id="KW-0472">Membrane</keyword>
<dbReference type="GO" id="GO:0030246">
    <property type="term" value="F:carbohydrate binding"/>
    <property type="evidence" value="ECO:0007669"/>
    <property type="project" value="InterPro"/>
</dbReference>
<comment type="caution">
    <text evidence="8">Lacks conserved residue(s) required for the propagation of feature annotation.</text>
</comment>
<dbReference type="InterPro" id="IPR000519">
    <property type="entry name" value="P_trefoil_dom"/>
</dbReference>
<protein>
    <submittedName>
        <fullName evidence="14">Lysosomal alpha-glucosidase</fullName>
    </submittedName>
</protein>
<evidence type="ECO:0000256" key="4">
    <source>
        <dbReference type="ARBA" id="ARBA00023136"/>
    </source>
</evidence>
<dbReference type="Pfam" id="PF21365">
    <property type="entry name" value="Glyco_hydro_31_3rd"/>
    <property type="match status" value="1"/>
</dbReference>
<dbReference type="InterPro" id="IPR030459">
    <property type="entry name" value="Glyco_hydro_31_CS"/>
</dbReference>
<gene>
    <name evidence="14" type="primary">GAA</name>
</gene>
<dbReference type="PROSITE" id="PS00129">
    <property type="entry name" value="GLYCOSYL_HYDROL_F31_1"/>
    <property type="match status" value="1"/>
</dbReference>
<dbReference type="Pfam" id="PF13802">
    <property type="entry name" value="Gal_mutarotas_2"/>
    <property type="match status" value="1"/>
</dbReference>
<dbReference type="PANTHER" id="PTHR22762:SF131">
    <property type="entry name" value="GLYCOSIDE HYDROLASE FAMILY 31 N-TERMINAL DOMAIN-CONTAINING PROTEIN"/>
    <property type="match status" value="1"/>
</dbReference>
<dbReference type="RefSeq" id="XP_032834319.1">
    <property type="nucleotide sequence ID" value="XM_032978428.1"/>
</dbReference>
<dbReference type="InterPro" id="IPR017853">
    <property type="entry name" value="GH"/>
</dbReference>
<keyword evidence="13" id="KW-1185">Reference proteome</keyword>
<dbReference type="SUPFAM" id="SSF51011">
    <property type="entry name" value="Glycosyl hydrolase domain"/>
    <property type="match status" value="1"/>
</dbReference>
<comment type="subcellular location">
    <subcellularLocation>
        <location evidence="1">Membrane</location>
    </subcellularLocation>
</comment>
<dbReference type="Gene3D" id="2.60.40.1760">
    <property type="entry name" value="glycosyl hydrolase (family 31)"/>
    <property type="match status" value="1"/>
</dbReference>
<keyword evidence="11" id="KW-0812">Transmembrane</keyword>
<accession>A0AAJ7XGX8</accession>
<dbReference type="InterPro" id="IPR013780">
    <property type="entry name" value="Glyco_hydro_b"/>
</dbReference>
<dbReference type="CDD" id="cd14752">
    <property type="entry name" value="GH31_N"/>
    <property type="match status" value="1"/>
</dbReference>
<dbReference type="Proteomes" id="UP001318040">
    <property type="component" value="Chromosome 3"/>
</dbReference>
<proteinExistence type="inferred from homology"/>
<dbReference type="SUPFAM" id="SSF74650">
    <property type="entry name" value="Galactose mutarotase-like"/>
    <property type="match status" value="1"/>
</dbReference>
<feature type="domain" description="P-type" evidence="12">
    <location>
        <begin position="134"/>
        <end position="193"/>
    </location>
</feature>
<keyword evidence="3 9" id="KW-0378">Hydrolase</keyword>
<dbReference type="GO" id="GO:0004558">
    <property type="term" value="F:alpha-1,4-glucosidase activity"/>
    <property type="evidence" value="ECO:0007669"/>
    <property type="project" value="TreeGrafter"/>
</dbReference>
<evidence type="ECO:0000256" key="7">
    <source>
        <dbReference type="ARBA" id="ARBA00023295"/>
    </source>
</evidence>
<keyword evidence="6" id="KW-0325">Glycoprotein</keyword>
<dbReference type="InterPro" id="IPR044913">
    <property type="entry name" value="P_trefoil_dom_sf"/>
</dbReference>
<dbReference type="SUPFAM" id="SSF57492">
    <property type="entry name" value="Trefoil"/>
    <property type="match status" value="1"/>
</dbReference>
<dbReference type="KEGG" id="pmrn:116956654"/>
<dbReference type="InterPro" id="IPR025887">
    <property type="entry name" value="Glyco_hydro_31_N_dom"/>
</dbReference>
<dbReference type="PROSITE" id="PS51448">
    <property type="entry name" value="P_TREFOIL_2"/>
    <property type="match status" value="1"/>
</dbReference>
<dbReference type="Pfam" id="PF01055">
    <property type="entry name" value="Glyco_hydro_31_2nd"/>
    <property type="match status" value="1"/>
</dbReference>
<evidence type="ECO:0000256" key="9">
    <source>
        <dbReference type="RuleBase" id="RU361185"/>
    </source>
</evidence>
<dbReference type="GO" id="GO:0016020">
    <property type="term" value="C:membrane"/>
    <property type="evidence" value="ECO:0007669"/>
    <property type="project" value="UniProtKB-SubCell"/>
</dbReference>
<evidence type="ECO:0000256" key="2">
    <source>
        <dbReference type="ARBA" id="ARBA00007806"/>
    </source>
</evidence>
<dbReference type="PROSITE" id="PS00707">
    <property type="entry name" value="GLYCOSYL_HYDROL_F31_2"/>
    <property type="match status" value="1"/>
</dbReference>
<name>A0AAJ7XGX8_PETMA</name>
<dbReference type="Gene3D" id="3.20.20.80">
    <property type="entry name" value="Glycosidases"/>
    <property type="match status" value="1"/>
</dbReference>
<feature type="transmembrane region" description="Helical" evidence="11">
    <location>
        <begin position="74"/>
        <end position="94"/>
    </location>
</feature>
<organism evidence="13 14">
    <name type="scientific">Petromyzon marinus</name>
    <name type="common">Sea lamprey</name>
    <dbReference type="NCBI Taxonomy" id="7757"/>
    <lineage>
        <taxon>Eukaryota</taxon>
        <taxon>Metazoa</taxon>
        <taxon>Chordata</taxon>
        <taxon>Craniata</taxon>
        <taxon>Vertebrata</taxon>
        <taxon>Cyclostomata</taxon>
        <taxon>Hyperoartia</taxon>
        <taxon>Petromyzontiformes</taxon>
        <taxon>Petromyzontidae</taxon>
        <taxon>Petromyzon</taxon>
    </lineage>
</organism>
<dbReference type="GeneID" id="116956654"/>
<evidence type="ECO:0000313" key="14">
    <source>
        <dbReference type="RefSeq" id="XP_032834319.1"/>
    </source>
</evidence>
<dbReference type="InterPro" id="IPR048395">
    <property type="entry name" value="Glyco_hydro_31_C"/>
</dbReference>
<dbReference type="PANTHER" id="PTHR22762">
    <property type="entry name" value="ALPHA-GLUCOSIDASE"/>
    <property type="match status" value="1"/>
</dbReference>
<reference evidence="14" key="1">
    <citation type="submission" date="2025-08" db="UniProtKB">
        <authorList>
            <consortium name="RefSeq"/>
        </authorList>
    </citation>
    <scope>IDENTIFICATION</scope>
    <source>
        <tissue evidence="14">Sperm</tissue>
    </source>
</reference>
<dbReference type="FunFam" id="3.20.20.80:FF:000072">
    <property type="entry name" value="lysosomal alpha-glucosidase isoform X2"/>
    <property type="match status" value="1"/>
</dbReference>
<evidence type="ECO:0000259" key="12">
    <source>
        <dbReference type="PROSITE" id="PS51448"/>
    </source>
</evidence>
<dbReference type="SUPFAM" id="SSF51445">
    <property type="entry name" value="(Trans)glycosidases"/>
    <property type="match status" value="1"/>
</dbReference>
<keyword evidence="5" id="KW-1015">Disulfide bond</keyword>
<dbReference type="Gene3D" id="2.60.40.1180">
    <property type="entry name" value="Golgi alpha-mannosidase II"/>
    <property type="match status" value="2"/>
</dbReference>
<keyword evidence="7 9" id="KW-0326">Glycosidase</keyword>
<dbReference type="GO" id="GO:0005975">
    <property type="term" value="P:carbohydrate metabolic process"/>
    <property type="evidence" value="ECO:0007669"/>
    <property type="project" value="InterPro"/>
</dbReference>
<feature type="region of interest" description="Disordered" evidence="10">
    <location>
        <begin position="97"/>
        <end position="136"/>
    </location>
</feature>
<dbReference type="SMART" id="SM00018">
    <property type="entry name" value="PD"/>
    <property type="match status" value="1"/>
</dbReference>
<dbReference type="AlphaFoldDB" id="A0AAJ7XGX8"/>
<dbReference type="FunFam" id="2.60.40.1760:FF:000001">
    <property type="entry name" value="Maltase-glucoamylase, intestinal"/>
    <property type="match status" value="1"/>
</dbReference>
<evidence type="ECO:0000256" key="6">
    <source>
        <dbReference type="ARBA" id="ARBA00023180"/>
    </source>
</evidence>
<feature type="compositionally biased region" description="Gly residues" evidence="10">
    <location>
        <begin position="14"/>
        <end position="29"/>
    </location>
</feature>
<evidence type="ECO:0000256" key="3">
    <source>
        <dbReference type="ARBA" id="ARBA00022801"/>
    </source>
</evidence>
<keyword evidence="11" id="KW-1133">Transmembrane helix</keyword>
<feature type="compositionally biased region" description="Acidic residues" evidence="10">
    <location>
        <begin position="906"/>
        <end position="926"/>
    </location>
</feature>
<evidence type="ECO:0000256" key="5">
    <source>
        <dbReference type="ARBA" id="ARBA00023157"/>
    </source>
</evidence>
<dbReference type="InterPro" id="IPR000322">
    <property type="entry name" value="Glyco_hydro_31_TIM"/>
</dbReference>
<evidence type="ECO:0000256" key="1">
    <source>
        <dbReference type="ARBA" id="ARBA00004370"/>
    </source>
</evidence>
<dbReference type="Gene3D" id="4.10.110.10">
    <property type="entry name" value="Spasmolytic Protein, domain 1"/>
    <property type="match status" value="1"/>
</dbReference>
<dbReference type="InterPro" id="IPR030458">
    <property type="entry name" value="Glyco_hydro_31_AS"/>
</dbReference>